<evidence type="ECO:0000256" key="6">
    <source>
        <dbReference type="ARBA" id="ARBA00023320"/>
    </source>
</evidence>
<keyword evidence="8" id="KW-1185">Reference proteome</keyword>
<dbReference type="EMBL" id="ACPB03025248">
    <property type="status" value="NOT_ANNOTATED_CDS"/>
    <property type="molecule type" value="Genomic_DNA"/>
</dbReference>
<dbReference type="GO" id="GO:0005576">
    <property type="term" value="C:extracellular region"/>
    <property type="evidence" value="ECO:0007669"/>
    <property type="project" value="UniProtKB-SubCell"/>
</dbReference>
<reference evidence="7" key="1">
    <citation type="submission" date="2015-05" db="UniProtKB">
        <authorList>
            <consortium name="EnsemblMetazoa"/>
        </authorList>
    </citation>
    <scope>IDENTIFICATION</scope>
</reference>
<dbReference type="Pfam" id="PF01581">
    <property type="entry name" value="FARP"/>
    <property type="match status" value="4"/>
</dbReference>
<comment type="similarity">
    <text evidence="2">Belongs to the FARP (FMRFamide related peptide) family.</text>
</comment>
<evidence type="ECO:0000256" key="1">
    <source>
        <dbReference type="ARBA" id="ARBA00004613"/>
    </source>
</evidence>
<keyword evidence="3" id="KW-0964">Secreted</keyword>
<dbReference type="eggNOG" id="ENOG502SDD0">
    <property type="taxonomic scope" value="Eukaryota"/>
</dbReference>
<evidence type="ECO:0000313" key="8">
    <source>
        <dbReference type="Proteomes" id="UP000015103"/>
    </source>
</evidence>
<dbReference type="Proteomes" id="UP000015103">
    <property type="component" value="Unassembled WGS sequence"/>
</dbReference>
<dbReference type="EnsemblMetazoa" id="RPRC014988-RA">
    <property type="protein sequence ID" value="RPRC014988-PA"/>
    <property type="gene ID" value="RPRC014988"/>
</dbReference>
<dbReference type="PANTHER" id="PTHR20986">
    <property type="entry name" value="FMRFAMIDE-RELATED PEPTIDES"/>
    <property type="match status" value="1"/>
</dbReference>
<proteinExistence type="inferred from homology"/>
<comment type="subcellular location">
    <subcellularLocation>
        <location evidence="1">Secreted</location>
    </subcellularLocation>
</comment>
<keyword evidence="5" id="KW-0027">Amidation</keyword>
<evidence type="ECO:0000256" key="4">
    <source>
        <dbReference type="ARBA" id="ARBA00022737"/>
    </source>
</evidence>
<keyword evidence="6" id="KW-0527">Neuropeptide</keyword>
<dbReference type="InterPro" id="IPR002544">
    <property type="entry name" value="FMRFamid-related_peptide-like"/>
</dbReference>
<dbReference type="VEuPathDB" id="VectorBase:RPRC014988"/>
<evidence type="ECO:0000256" key="3">
    <source>
        <dbReference type="ARBA" id="ARBA00022525"/>
    </source>
</evidence>
<evidence type="ECO:0000313" key="7">
    <source>
        <dbReference type="EnsemblMetazoa" id="RPRC014988-PA"/>
    </source>
</evidence>
<organism evidence="7 8">
    <name type="scientific">Rhodnius prolixus</name>
    <name type="common">Triatomid bug</name>
    <dbReference type="NCBI Taxonomy" id="13249"/>
    <lineage>
        <taxon>Eukaryota</taxon>
        <taxon>Metazoa</taxon>
        <taxon>Ecdysozoa</taxon>
        <taxon>Arthropoda</taxon>
        <taxon>Hexapoda</taxon>
        <taxon>Insecta</taxon>
        <taxon>Pterygota</taxon>
        <taxon>Neoptera</taxon>
        <taxon>Paraneoptera</taxon>
        <taxon>Hemiptera</taxon>
        <taxon>Heteroptera</taxon>
        <taxon>Panheteroptera</taxon>
        <taxon>Cimicomorpha</taxon>
        <taxon>Reduviidae</taxon>
        <taxon>Triatominae</taxon>
        <taxon>Rhodnius</taxon>
    </lineage>
</organism>
<dbReference type="STRING" id="13249.T1IFB9"/>
<evidence type="ECO:0000256" key="2">
    <source>
        <dbReference type="ARBA" id="ARBA00006356"/>
    </source>
</evidence>
<keyword evidence="4" id="KW-0677">Repeat</keyword>
<dbReference type="PANTHER" id="PTHR20986:SF22">
    <property type="entry name" value="FMRFAMIDE-RELATED PEPTIDES"/>
    <property type="match status" value="1"/>
</dbReference>
<accession>T1IFB9</accession>
<dbReference type="GO" id="GO:0007218">
    <property type="term" value="P:neuropeptide signaling pathway"/>
    <property type="evidence" value="ECO:0007669"/>
    <property type="project" value="UniProtKB-KW"/>
</dbReference>
<protein>
    <submittedName>
        <fullName evidence="7">Uncharacterized protein</fullName>
    </submittedName>
</protein>
<dbReference type="AlphaFoldDB" id="T1IFB9"/>
<name>T1IFB9_RHOPR</name>
<sequence>MDRYMMFGGMLVGAWLLIHGQCCVNAGTDSRIRSPLVDPLIRRSPLEKNFMRFGRSSPALQQFPTAYNSNYLDLENSKRSGRFDRARDNFMRFGRDNEKIALSNRAKDNFIRFGRSKDNFMRFGRIKDNFIRFGRGNDNFMRFGRSGDEIEEILPKDRRDKALNRLGRQRLSDKSDNFIRFGRASSDDNEMGDMSKSKRSPIYMDEQKIQEECHEGVCQQTFTKEDTHQHQQDFCPPELDPNIIVAPEFSLLPSISMKPRIKPKISSNFLRLG</sequence>
<dbReference type="HOGENOM" id="CLU_1020513_0_0_1"/>
<dbReference type="InterPro" id="IPR051041">
    <property type="entry name" value="FMRFamide-related_np"/>
</dbReference>
<evidence type="ECO:0000256" key="5">
    <source>
        <dbReference type="ARBA" id="ARBA00022815"/>
    </source>
</evidence>
<dbReference type="InParanoid" id="T1IFB9"/>